<dbReference type="AlphaFoldDB" id="A0A951QB10"/>
<evidence type="ECO:0000313" key="1">
    <source>
        <dbReference type="EMBL" id="MBW4658569.1"/>
    </source>
</evidence>
<name>A0A951QB10_9CYAN</name>
<gene>
    <name evidence="1" type="ORF">KME15_07835</name>
</gene>
<sequence>MSGYERYERRIANAKAIRTGTLMVGREAPHHQCPKQAGDSHNTGRRNIVYLYPL</sequence>
<comment type="caution">
    <text evidence="1">The sequence shown here is derived from an EMBL/GenBank/DDBJ whole genome shotgun (WGS) entry which is preliminary data.</text>
</comment>
<proteinExistence type="predicted"/>
<organism evidence="1 2">
    <name type="scientific">Drouetiella hepatica Uher 2000/2452</name>
    <dbReference type="NCBI Taxonomy" id="904376"/>
    <lineage>
        <taxon>Bacteria</taxon>
        <taxon>Bacillati</taxon>
        <taxon>Cyanobacteriota</taxon>
        <taxon>Cyanophyceae</taxon>
        <taxon>Oculatellales</taxon>
        <taxon>Oculatellaceae</taxon>
        <taxon>Drouetiella</taxon>
    </lineage>
</organism>
<reference evidence="1" key="1">
    <citation type="submission" date="2021-05" db="EMBL/GenBank/DDBJ databases">
        <authorList>
            <person name="Pietrasiak N."/>
            <person name="Ward R."/>
            <person name="Stajich J.E."/>
            <person name="Kurbessoian T."/>
        </authorList>
    </citation>
    <scope>NUCLEOTIDE SEQUENCE</scope>
    <source>
        <strain evidence="1">UHER 2000/2452</strain>
    </source>
</reference>
<dbReference type="Proteomes" id="UP000757435">
    <property type="component" value="Unassembled WGS sequence"/>
</dbReference>
<reference evidence="1" key="2">
    <citation type="journal article" date="2022" name="Microbiol. Resour. Announc.">
        <title>Metagenome Sequencing to Explore Phylogenomics of Terrestrial Cyanobacteria.</title>
        <authorList>
            <person name="Ward R.D."/>
            <person name="Stajich J.E."/>
            <person name="Johansen J.R."/>
            <person name="Huntemann M."/>
            <person name="Clum A."/>
            <person name="Foster B."/>
            <person name="Foster B."/>
            <person name="Roux S."/>
            <person name="Palaniappan K."/>
            <person name="Varghese N."/>
            <person name="Mukherjee S."/>
            <person name="Reddy T.B.K."/>
            <person name="Daum C."/>
            <person name="Copeland A."/>
            <person name="Chen I.A."/>
            <person name="Ivanova N.N."/>
            <person name="Kyrpides N.C."/>
            <person name="Shapiro N."/>
            <person name="Eloe-Fadrosh E.A."/>
            <person name="Pietrasiak N."/>
        </authorList>
    </citation>
    <scope>NUCLEOTIDE SEQUENCE</scope>
    <source>
        <strain evidence="1">UHER 2000/2452</strain>
    </source>
</reference>
<evidence type="ECO:0000313" key="2">
    <source>
        <dbReference type="Proteomes" id="UP000757435"/>
    </source>
</evidence>
<dbReference type="EMBL" id="JAHHHD010000006">
    <property type="protein sequence ID" value="MBW4658569.1"/>
    <property type="molecule type" value="Genomic_DNA"/>
</dbReference>
<protein>
    <submittedName>
        <fullName evidence="1">Uncharacterized protein</fullName>
    </submittedName>
</protein>
<accession>A0A951QB10</accession>